<evidence type="ECO:0000256" key="2">
    <source>
        <dbReference type="SAM" id="Phobius"/>
    </source>
</evidence>
<feature type="compositionally biased region" description="Basic and acidic residues" evidence="1">
    <location>
        <begin position="1"/>
        <end position="13"/>
    </location>
</feature>
<feature type="compositionally biased region" description="Polar residues" evidence="1">
    <location>
        <begin position="18"/>
        <end position="28"/>
    </location>
</feature>
<keyword evidence="2" id="KW-0812">Transmembrane</keyword>
<feature type="region of interest" description="Disordered" evidence="1">
    <location>
        <begin position="1"/>
        <end position="32"/>
    </location>
</feature>
<keyword evidence="2" id="KW-1133">Transmembrane helix</keyword>
<organism evidence="3 4">
    <name type="scientific">Aquilegia coerulea</name>
    <name type="common">Rocky mountain columbine</name>
    <dbReference type="NCBI Taxonomy" id="218851"/>
    <lineage>
        <taxon>Eukaryota</taxon>
        <taxon>Viridiplantae</taxon>
        <taxon>Streptophyta</taxon>
        <taxon>Embryophyta</taxon>
        <taxon>Tracheophyta</taxon>
        <taxon>Spermatophyta</taxon>
        <taxon>Magnoliopsida</taxon>
        <taxon>Ranunculales</taxon>
        <taxon>Ranunculaceae</taxon>
        <taxon>Thalictroideae</taxon>
        <taxon>Aquilegia</taxon>
    </lineage>
</organism>
<dbReference type="Proteomes" id="UP000230069">
    <property type="component" value="Unassembled WGS sequence"/>
</dbReference>
<dbReference type="PANTHER" id="PTHR10811">
    <property type="entry name" value="FRINGE-RELATED"/>
    <property type="match status" value="1"/>
</dbReference>
<evidence type="ECO:0000256" key="1">
    <source>
        <dbReference type="SAM" id="MobiDB-lite"/>
    </source>
</evidence>
<gene>
    <name evidence="3" type="ORF">AQUCO_01300235v1</name>
</gene>
<keyword evidence="4" id="KW-1185">Reference proteome</keyword>
<evidence type="ECO:0000313" key="4">
    <source>
        <dbReference type="Proteomes" id="UP000230069"/>
    </source>
</evidence>
<dbReference type="InParanoid" id="A0A2G5E0I8"/>
<dbReference type="OrthoDB" id="421979at2759"/>
<reference evidence="3 4" key="1">
    <citation type="submission" date="2017-09" db="EMBL/GenBank/DDBJ databases">
        <title>WGS assembly of Aquilegia coerulea Goldsmith.</title>
        <authorList>
            <person name="Hodges S."/>
            <person name="Kramer E."/>
            <person name="Nordborg M."/>
            <person name="Tomkins J."/>
            <person name="Borevitz J."/>
            <person name="Derieg N."/>
            <person name="Yan J."/>
            <person name="Mihaltcheva S."/>
            <person name="Hayes R.D."/>
            <person name="Rokhsar D."/>
        </authorList>
    </citation>
    <scope>NUCLEOTIDE SEQUENCE [LARGE SCALE GENOMIC DNA]</scope>
    <source>
        <strain evidence="4">cv. Goldsmith</strain>
    </source>
</reference>
<keyword evidence="2" id="KW-0472">Membrane</keyword>
<dbReference type="EMBL" id="KZ305030">
    <property type="protein sequence ID" value="PIA49245.1"/>
    <property type="molecule type" value="Genomic_DNA"/>
</dbReference>
<evidence type="ECO:0000313" key="3">
    <source>
        <dbReference type="EMBL" id="PIA49245.1"/>
    </source>
</evidence>
<dbReference type="Pfam" id="PF04646">
    <property type="entry name" value="DUF604"/>
    <property type="match status" value="1"/>
</dbReference>
<accession>A0A2G5E0I8</accession>
<dbReference type="InterPro" id="IPR006740">
    <property type="entry name" value="DUF604"/>
</dbReference>
<dbReference type="FunFam" id="3.90.550.50:FF:000006">
    <property type="entry name" value="Fringe-related protein-like"/>
    <property type="match status" value="1"/>
</dbReference>
<protein>
    <submittedName>
        <fullName evidence="3">Uncharacterized protein</fullName>
    </submittedName>
</protein>
<dbReference type="FunCoup" id="A0A2G5E0I8">
    <property type="interactions" value="69"/>
</dbReference>
<dbReference type="STRING" id="218851.A0A2G5E0I8"/>
<proteinExistence type="predicted"/>
<dbReference type="AlphaFoldDB" id="A0A2G5E0I8"/>
<feature type="transmembrane region" description="Helical" evidence="2">
    <location>
        <begin position="41"/>
        <end position="58"/>
    </location>
</feature>
<sequence>MKGNQKDSSEKLIWDQMRSPSGNTPHAISSSSSSTRALPKLMVWLIIFISVTYVVYTLKLVSTSRSCYTENPFDNKNHLSSSSSSSLDSSSLPLSSSSFVSNISISQNQTSIQEKTQTQIQIQTTSLEEKEEVEKKVISEKTGLQHIVFGIAASASLWEQRKNYIKLWWKPKEMRGIVWLDKSVKTQGEEEKKILPPLKISADTSQFAYKNRQGHRSAIRISRIVSETFRLGLKNVRWFVMGDDDTVFVADNLVRVLSKYDHTQYYYIGSLSESHLQNIYFSYGMAYGGGGFAISYPLAKALYKMQDKCIQRYPGLYGSDDRMQACMAELGVPLTKELGFHQYDVYGNLFGLLSAHPVTPLVTLHHLDVVEPIFPNVTRVQALQRLTVPMKLDSAGLMQQSICYDKDRIWTISVSWGFAVQIIRGVFSPREMEMPSRTFLNWYRRADYTAYAFNTRPVSRNHCQKPYVFYMSMAKNDSSSNQTVSEYVRHRVPHPACKWKMADPAVIERIQVYKKPDPHLWDRSPRRNCCKVQPSKKKNSMVIDVGVCREGEISEM</sequence>
<name>A0A2G5E0I8_AQUCA</name>
<dbReference type="Gene3D" id="3.90.550.50">
    <property type="match status" value="1"/>
</dbReference>